<name>A3KIF3_STRA7</name>
<dbReference type="InterPro" id="IPR048799">
    <property type="entry name" value="P68_RBP_TagC-like_beta-prop"/>
</dbReference>
<dbReference type="EMBL" id="AM238663">
    <property type="protein sequence ID" value="CAJ89484.1"/>
    <property type="molecule type" value="Genomic_DNA"/>
</dbReference>
<dbReference type="AlphaFoldDB" id="A3KIF3"/>
<dbReference type="Pfam" id="PF21311">
    <property type="entry name" value="Phage_RBD_prop"/>
    <property type="match status" value="1"/>
</dbReference>
<feature type="domain" description="P68 RBP/TagC-like beta-propeller" evidence="1">
    <location>
        <begin position="86"/>
        <end position="340"/>
    </location>
</feature>
<dbReference type="InterPro" id="IPR006311">
    <property type="entry name" value="TAT_signal"/>
</dbReference>
<evidence type="ECO:0000259" key="1">
    <source>
        <dbReference type="Pfam" id="PF21311"/>
    </source>
</evidence>
<proteinExistence type="predicted"/>
<reference evidence="2" key="1">
    <citation type="journal article" date="2006" name="Mol. Biol. Evol.">
        <title>Evolution of the terminal regions of the Streptomyces linear chromosome.</title>
        <authorList>
            <person name="Choulet F."/>
            <person name="Aigle B."/>
            <person name="Gallois A."/>
            <person name="Mangenot S."/>
            <person name="Gerbaud C."/>
            <person name="Truong C."/>
            <person name="Francou F.X."/>
            <person name="Fourrier C."/>
            <person name="Guerineau M."/>
            <person name="Decaris B."/>
            <person name="Barbe V."/>
            <person name="Pernodet J.L."/>
            <person name="Leblond P."/>
        </authorList>
    </citation>
    <scope>NUCLEOTIDE SEQUENCE</scope>
    <source>
        <strain evidence="2">ATCC 23877</strain>
    </source>
</reference>
<organism evidence="2">
    <name type="scientific">Streptomyces ambofaciens (strain ATCC 23877 / 3486 / DSM 40053 / JCM 4204 / NBRC 12836 / NRRL B-2516)</name>
    <dbReference type="NCBI Taxonomy" id="278992"/>
    <lineage>
        <taxon>Bacteria</taxon>
        <taxon>Bacillati</taxon>
        <taxon>Actinomycetota</taxon>
        <taxon>Actinomycetes</taxon>
        <taxon>Kitasatosporales</taxon>
        <taxon>Streptomycetaceae</taxon>
        <taxon>Streptomyces</taxon>
    </lineage>
</organism>
<sequence>MDSITCPIHRSCLWNPPMDRTPGSPLSLSRRGLLRTGAGAGASLAALGLGLGAQTASAAVPATQRFELTEPSYDLFRSKNTHGARVQQSFAFDWVNKFLFVATKRTGSSESAGDLCINKMDFDGNYLSYMHLDGFGHGVAFAALPSGSGTELWIECAANTGGYGTALAPIDYVGGTTLSSPAGSAAYRPIPGATEYTCSVDPVHQRMIVRYQSSGGKRIAVYPLSAFTTRDFGTPLVDFKQPAIPGTPQGYTLYGSYMYYLTGDAYPGNGTPTGDGNSYITSIDINTGTVKQDPVLTKAGSTLHHREPEGLAVYRTDAGEARLFIGFATGVEGDRRSSIFYKKALV</sequence>
<protein>
    <submittedName>
        <fullName evidence="2">Putative factor C protein</fullName>
    </submittedName>
</protein>
<accession>A3KIF3</accession>
<gene>
    <name evidence="2" type="ORF">SAML0497</name>
</gene>
<evidence type="ECO:0000313" key="2">
    <source>
        <dbReference type="EMBL" id="CAJ89484.1"/>
    </source>
</evidence>
<dbReference type="PROSITE" id="PS51318">
    <property type="entry name" value="TAT"/>
    <property type="match status" value="1"/>
</dbReference>